<proteinExistence type="predicted"/>
<evidence type="ECO:0000313" key="3">
    <source>
        <dbReference type="Proteomes" id="UP001500235"/>
    </source>
</evidence>
<evidence type="ECO:0000313" key="2">
    <source>
        <dbReference type="EMBL" id="GAA4014187.1"/>
    </source>
</evidence>
<dbReference type="Proteomes" id="UP001500235">
    <property type="component" value="Unassembled WGS sequence"/>
</dbReference>
<feature type="chain" id="PRO_5047206593" description="DUF4398 domain-containing protein" evidence="1">
    <location>
        <begin position="21"/>
        <end position="165"/>
    </location>
</feature>
<comment type="caution">
    <text evidence="2">The sequence shown here is derived from an EMBL/GenBank/DDBJ whole genome shotgun (WGS) entry which is preliminary data.</text>
</comment>
<feature type="signal peptide" evidence="1">
    <location>
        <begin position="1"/>
        <end position="20"/>
    </location>
</feature>
<organism evidence="2 3">
    <name type="scientific">Sphingomonas swuensis</name>
    <dbReference type="NCBI Taxonomy" id="977800"/>
    <lineage>
        <taxon>Bacteria</taxon>
        <taxon>Pseudomonadati</taxon>
        <taxon>Pseudomonadota</taxon>
        <taxon>Alphaproteobacteria</taxon>
        <taxon>Sphingomonadales</taxon>
        <taxon>Sphingomonadaceae</taxon>
        <taxon>Sphingomonas</taxon>
    </lineage>
</organism>
<accession>A0ABP7SND0</accession>
<protein>
    <recommendedName>
        <fullName evidence="4">DUF4398 domain-containing protein</fullName>
    </recommendedName>
</protein>
<dbReference type="EMBL" id="BAABBQ010000001">
    <property type="protein sequence ID" value="GAA4014187.1"/>
    <property type="molecule type" value="Genomic_DNA"/>
</dbReference>
<dbReference type="PROSITE" id="PS51257">
    <property type="entry name" value="PROKAR_LIPOPROTEIN"/>
    <property type="match status" value="1"/>
</dbReference>
<gene>
    <name evidence="2" type="ORF">GCM10022280_10720</name>
</gene>
<reference evidence="3" key="1">
    <citation type="journal article" date="2019" name="Int. J. Syst. Evol. Microbiol.">
        <title>The Global Catalogue of Microorganisms (GCM) 10K type strain sequencing project: providing services to taxonomists for standard genome sequencing and annotation.</title>
        <authorList>
            <consortium name="The Broad Institute Genomics Platform"/>
            <consortium name="The Broad Institute Genome Sequencing Center for Infectious Disease"/>
            <person name="Wu L."/>
            <person name="Ma J."/>
        </authorList>
    </citation>
    <scope>NUCLEOTIDE SEQUENCE [LARGE SCALE GENOMIC DNA]</scope>
    <source>
        <strain evidence="3">JCM 17563</strain>
    </source>
</reference>
<evidence type="ECO:0008006" key="4">
    <source>
        <dbReference type="Google" id="ProtNLM"/>
    </source>
</evidence>
<evidence type="ECO:0000256" key="1">
    <source>
        <dbReference type="SAM" id="SignalP"/>
    </source>
</evidence>
<keyword evidence="1" id="KW-0732">Signal</keyword>
<dbReference type="RefSeq" id="WP_344706345.1">
    <property type="nucleotide sequence ID" value="NZ_BAABBQ010000001.1"/>
</dbReference>
<keyword evidence="3" id="KW-1185">Reference proteome</keyword>
<sequence>MRRFFLPLLGSLALTACASAGQGPSLAPRAAEAIDPRVPVVDGSAALAADAGLSARLAALRDQALAAAGRAEPAIRAAAAATSSAGGRESDSWIAAQQLVSAAIAERAAFSTALGDLDRLVAERIQSGGRLVPQDVLAARAVADQLSAVDRRQSDELAALQARLR</sequence>
<name>A0ABP7SND0_9SPHN</name>